<accession>A0AAP5MB35</accession>
<reference evidence="2" key="1">
    <citation type="journal article" date="2021" name="Science">
        <title>Hunting the eagle killer: A cyanobacterial neurotoxin causes vacuolar myelinopathy.</title>
        <authorList>
            <person name="Breinlinger S."/>
            <person name="Phillips T.J."/>
            <person name="Haram B.N."/>
            <person name="Mares J."/>
            <person name="Martinez Yerena J.A."/>
            <person name="Hrouzek P."/>
            <person name="Sobotka R."/>
            <person name="Henderson W.M."/>
            <person name="Schmieder P."/>
            <person name="Williams S.M."/>
            <person name="Lauderdale J.D."/>
            <person name="Wilde H.D."/>
            <person name="Gerrin W."/>
            <person name="Kust A."/>
            <person name="Washington J.W."/>
            <person name="Wagner C."/>
            <person name="Geier B."/>
            <person name="Liebeke M."/>
            <person name="Enke H."/>
            <person name="Niedermeyer T.H.J."/>
            <person name="Wilde S.B."/>
        </authorList>
    </citation>
    <scope>NUCLEOTIDE SEQUENCE [LARGE SCALE GENOMIC DNA]</scope>
    <source>
        <strain evidence="2">Thurmond2011</strain>
    </source>
</reference>
<proteinExistence type="predicted"/>
<evidence type="ECO:0000313" key="2">
    <source>
        <dbReference type="Proteomes" id="UP000667802"/>
    </source>
</evidence>
<gene>
    <name evidence="1" type="ORF">G7B40_030240</name>
</gene>
<name>A0AAP5MB35_9CYAN</name>
<sequence length="55" mass="6474">MSLEEILNLINLHEEKLCAQLYARADGTMTMEPCREKQEDNNIVRGRIRVTNKER</sequence>
<dbReference type="Proteomes" id="UP000667802">
    <property type="component" value="Unassembled WGS sequence"/>
</dbReference>
<keyword evidence="2" id="KW-1185">Reference proteome</keyword>
<comment type="caution">
    <text evidence="1">The sequence shown here is derived from an EMBL/GenBank/DDBJ whole genome shotgun (WGS) entry which is preliminary data.</text>
</comment>
<dbReference type="RefSeq" id="WP_208342752.1">
    <property type="nucleotide sequence ID" value="NZ_CAWQFN010000179.1"/>
</dbReference>
<protein>
    <submittedName>
        <fullName evidence="1">Uncharacterized protein</fullName>
    </submittedName>
</protein>
<organism evidence="1 2">
    <name type="scientific">Aetokthonos hydrillicola Thurmond2011</name>
    <dbReference type="NCBI Taxonomy" id="2712845"/>
    <lineage>
        <taxon>Bacteria</taxon>
        <taxon>Bacillati</taxon>
        <taxon>Cyanobacteriota</taxon>
        <taxon>Cyanophyceae</taxon>
        <taxon>Nostocales</taxon>
        <taxon>Hapalosiphonaceae</taxon>
        <taxon>Aetokthonos</taxon>
    </lineage>
</organism>
<dbReference type="AlphaFoldDB" id="A0AAP5MB35"/>
<evidence type="ECO:0000313" key="1">
    <source>
        <dbReference type="EMBL" id="MDR9898805.1"/>
    </source>
</evidence>
<dbReference type="EMBL" id="JAALHA020000020">
    <property type="protein sequence ID" value="MDR9898805.1"/>
    <property type="molecule type" value="Genomic_DNA"/>
</dbReference>